<evidence type="ECO:0000256" key="10">
    <source>
        <dbReference type="SAM" id="MobiDB-lite"/>
    </source>
</evidence>
<keyword evidence="15" id="KW-1185">Reference proteome</keyword>
<evidence type="ECO:0000256" key="3">
    <source>
        <dbReference type="ARBA" id="ARBA00022722"/>
    </source>
</evidence>
<dbReference type="InterPro" id="IPR044929">
    <property type="entry name" value="DNA/RNA_non-sp_Endonuclease_sf"/>
</dbReference>
<dbReference type="GO" id="GO:0004519">
    <property type="term" value="F:endonuclease activity"/>
    <property type="evidence" value="ECO:0007669"/>
    <property type="project" value="UniProtKB-KW"/>
</dbReference>
<dbReference type="Gene3D" id="3.40.570.10">
    <property type="entry name" value="Extracellular Endonuclease, subunit A"/>
    <property type="match status" value="2"/>
</dbReference>
<dbReference type="GO" id="GO:0046872">
    <property type="term" value="F:metal ion binding"/>
    <property type="evidence" value="ECO:0007669"/>
    <property type="project" value="UniProtKB-KW"/>
</dbReference>
<keyword evidence="7" id="KW-0460">Magnesium</keyword>
<dbReference type="Proteomes" id="UP000332933">
    <property type="component" value="Unassembled WGS sequence"/>
</dbReference>
<comment type="cofactor">
    <cofactor evidence="1">
        <name>Mg(2+)</name>
        <dbReference type="ChEBI" id="CHEBI:18420"/>
    </cofactor>
</comment>
<evidence type="ECO:0000313" key="13">
    <source>
        <dbReference type="EMBL" id="KAF0688945.1"/>
    </source>
</evidence>
<evidence type="ECO:0000256" key="4">
    <source>
        <dbReference type="ARBA" id="ARBA00022723"/>
    </source>
</evidence>
<accession>A0A485LCW6</accession>
<dbReference type="InterPro" id="IPR040255">
    <property type="entry name" value="Non-specific_endonuclease"/>
</dbReference>
<proteinExistence type="inferred from homology"/>
<dbReference type="Pfam" id="PF01223">
    <property type="entry name" value="Endonuclease_NS"/>
    <property type="match status" value="2"/>
</dbReference>
<feature type="domain" description="ENPP1-3/EXOG-like endonuclease/phosphodiesterase" evidence="11">
    <location>
        <begin position="9"/>
        <end position="198"/>
    </location>
</feature>
<evidence type="ECO:0000313" key="15">
    <source>
        <dbReference type="Proteomes" id="UP000332933"/>
    </source>
</evidence>
<gene>
    <name evidence="14" type="primary">Aste57867_19531</name>
    <name evidence="13" type="ORF">As57867_019467</name>
    <name evidence="14" type="ORF">ASTE57867_19531</name>
</gene>
<keyword evidence="6" id="KW-0378">Hydrolase</keyword>
<dbReference type="InterPro" id="IPR044925">
    <property type="entry name" value="His-Me_finger_sf"/>
</dbReference>
<dbReference type="PROSITE" id="PS01070">
    <property type="entry name" value="NUCLEASE_NON_SPEC"/>
    <property type="match status" value="1"/>
</dbReference>
<evidence type="ECO:0000313" key="14">
    <source>
        <dbReference type="EMBL" id="VFT96238.1"/>
    </source>
</evidence>
<feature type="domain" description="DNA/RNA non-specific endonuclease/pyrophosphatase/phosphodiesterase" evidence="12">
    <location>
        <begin position="8"/>
        <end position="211"/>
    </location>
</feature>
<keyword evidence="5" id="KW-0255">Endonuclease</keyword>
<keyword evidence="3" id="KW-0540">Nuclease</keyword>
<dbReference type="GO" id="GO:0016787">
    <property type="term" value="F:hydrolase activity"/>
    <property type="evidence" value="ECO:0007669"/>
    <property type="project" value="UniProtKB-KW"/>
</dbReference>
<reference evidence="14 15" key="1">
    <citation type="submission" date="2019-03" db="EMBL/GenBank/DDBJ databases">
        <authorList>
            <person name="Gaulin E."/>
            <person name="Dumas B."/>
        </authorList>
    </citation>
    <scope>NUCLEOTIDE SEQUENCE [LARGE SCALE GENOMIC DNA]</scope>
    <source>
        <strain evidence="14">CBS 568.67</strain>
    </source>
</reference>
<feature type="compositionally biased region" description="Low complexity" evidence="10">
    <location>
        <begin position="238"/>
        <end position="248"/>
    </location>
</feature>
<dbReference type="InterPro" id="IPR018524">
    <property type="entry name" value="DNA/RNA_endonuclease_AS"/>
</dbReference>
<dbReference type="InterPro" id="IPR001604">
    <property type="entry name" value="Endo_G_ENPP1-like_dom"/>
</dbReference>
<evidence type="ECO:0000256" key="5">
    <source>
        <dbReference type="ARBA" id="ARBA00022759"/>
    </source>
</evidence>
<dbReference type="SMART" id="SM00892">
    <property type="entry name" value="Endonuclease_NS"/>
    <property type="match status" value="2"/>
</dbReference>
<dbReference type="OrthoDB" id="69221at2759"/>
<evidence type="ECO:0000256" key="2">
    <source>
        <dbReference type="ARBA" id="ARBA00010052"/>
    </source>
</evidence>
<evidence type="ECO:0000256" key="1">
    <source>
        <dbReference type="ARBA" id="ARBA00001946"/>
    </source>
</evidence>
<feature type="binding site" evidence="9">
    <location>
        <position position="401"/>
    </location>
    <ligand>
        <name>Mg(2+)</name>
        <dbReference type="ChEBI" id="CHEBI:18420"/>
        <note>catalytic</note>
    </ligand>
</feature>
<dbReference type="InterPro" id="IPR020821">
    <property type="entry name" value="ENPP1-3/EXOG-like_nuc-like"/>
</dbReference>
<keyword evidence="4 9" id="KW-0479">Metal-binding</keyword>
<feature type="compositionally biased region" description="Low complexity" evidence="10">
    <location>
        <begin position="276"/>
        <end position="291"/>
    </location>
</feature>
<feature type="compositionally biased region" description="Basic and acidic residues" evidence="10">
    <location>
        <begin position="222"/>
        <end position="235"/>
    </location>
</feature>
<evidence type="ECO:0000259" key="11">
    <source>
        <dbReference type="SMART" id="SM00477"/>
    </source>
</evidence>
<dbReference type="SMART" id="SM00477">
    <property type="entry name" value="NUC"/>
    <property type="match status" value="2"/>
</dbReference>
<organism evidence="14 15">
    <name type="scientific">Aphanomyces stellatus</name>
    <dbReference type="NCBI Taxonomy" id="120398"/>
    <lineage>
        <taxon>Eukaryota</taxon>
        <taxon>Sar</taxon>
        <taxon>Stramenopiles</taxon>
        <taxon>Oomycota</taxon>
        <taxon>Saprolegniomycetes</taxon>
        <taxon>Saprolegniales</taxon>
        <taxon>Verrucalvaceae</taxon>
        <taxon>Aphanomyces</taxon>
    </lineage>
</organism>
<reference evidence="13" key="2">
    <citation type="submission" date="2019-06" db="EMBL/GenBank/DDBJ databases">
        <title>Genomics analysis of Aphanomyces spp. identifies a new class of oomycete effector associated with host adaptation.</title>
        <authorList>
            <person name="Gaulin E."/>
        </authorList>
    </citation>
    <scope>NUCLEOTIDE SEQUENCE</scope>
    <source>
        <strain evidence="13">CBS 578.67</strain>
    </source>
</reference>
<evidence type="ECO:0000256" key="9">
    <source>
        <dbReference type="PIRSR" id="PIRSR640255-2"/>
    </source>
</evidence>
<evidence type="ECO:0000256" key="8">
    <source>
        <dbReference type="PIRSR" id="PIRSR640255-1"/>
    </source>
</evidence>
<dbReference type="PANTHER" id="PTHR13966">
    <property type="entry name" value="ENDONUCLEASE RELATED"/>
    <property type="match status" value="1"/>
</dbReference>
<dbReference type="EMBL" id="VJMH01006576">
    <property type="protein sequence ID" value="KAF0688945.1"/>
    <property type="molecule type" value="Genomic_DNA"/>
</dbReference>
<dbReference type="AlphaFoldDB" id="A0A485LCW6"/>
<dbReference type="SUPFAM" id="SSF54060">
    <property type="entry name" value="His-Me finger endonucleases"/>
    <property type="match status" value="2"/>
</dbReference>
<evidence type="ECO:0000256" key="7">
    <source>
        <dbReference type="ARBA" id="ARBA00022842"/>
    </source>
</evidence>
<evidence type="ECO:0000259" key="12">
    <source>
        <dbReference type="SMART" id="SM00892"/>
    </source>
</evidence>
<feature type="region of interest" description="Disordered" evidence="10">
    <location>
        <begin position="221"/>
        <end position="295"/>
    </location>
</feature>
<dbReference type="PANTHER" id="PTHR13966:SF5">
    <property type="entry name" value="ENDONUCLEASE G, MITOCHONDRIAL"/>
    <property type="match status" value="1"/>
</dbReference>
<dbReference type="GO" id="GO:0003676">
    <property type="term" value="F:nucleic acid binding"/>
    <property type="evidence" value="ECO:0007669"/>
    <property type="project" value="InterPro"/>
</dbReference>
<name>A0A485LCW6_9STRA</name>
<comment type="similarity">
    <text evidence="2">Belongs to the DNA/RNA non-specific endonuclease family.</text>
</comment>
<feature type="domain" description="DNA/RNA non-specific endonuclease/pyrophosphatase/phosphodiesterase" evidence="12">
    <location>
        <begin position="307"/>
        <end position="512"/>
    </location>
</feature>
<feature type="compositionally biased region" description="Pro residues" evidence="10">
    <location>
        <begin position="249"/>
        <end position="275"/>
    </location>
</feature>
<evidence type="ECO:0000256" key="6">
    <source>
        <dbReference type="ARBA" id="ARBA00022801"/>
    </source>
</evidence>
<protein>
    <submittedName>
        <fullName evidence="14">Aste57867_19531 protein</fullName>
    </submittedName>
</protein>
<feature type="active site" description="Proton acceptor" evidence="8">
    <location>
        <position position="370"/>
    </location>
</feature>
<sequence length="524" mass="58657">MTNDFYVHHDGYSLLFNCAERSAHRWNYTLTTDKKGSKRPSSFYPDPNVPTECQQKTVKTYTAREGYDRGHLVASANMADTTEQRRQSHYMTNIAPQVLSFNRGIWERTESIEACFRDVQPISTWGGIIYTDDFSKDFFVESHGIRTPAFWWKVVLTKDEKTGADKIISWYFPNQDNLGKLDEYLVSVADIEAKLNDNNGPIPVPEALKTFKAQSSWLLPKDCSRNGAKEPDEPNPKPSSTPATTPALTPAPTPTSTPEPTPRATPSPESTPVPTPVSTSSPQSTPSSTPVSPTPVPAPLGNDFYVHHDGYSLLFNCAAHTAHRWNYTLTADKKAAKRPTDFYEDPNVPKECQQFTTKSYNAVKGYDRGHLVASSMMNDSEGQREGSHYMTNIAPQVSTFNQGIWKNLEEIEACKRSVQRIYTWGGIIYTDDISKDHFVESHGIRTPAFWWKVLLTKDAATGKIDKIGAWYFPNAENLGKDLNKYMVSVNDIEAKLNDGNGPIPVPQELKAIKPTTSWTCNAPL</sequence>
<dbReference type="EMBL" id="CAADRA010006598">
    <property type="protein sequence ID" value="VFT96238.1"/>
    <property type="molecule type" value="Genomic_DNA"/>
</dbReference>
<feature type="domain" description="ENPP1-3/EXOG-like endonuclease/phosphodiesterase" evidence="11">
    <location>
        <begin position="308"/>
        <end position="499"/>
    </location>
</feature>